<dbReference type="GO" id="GO:0042597">
    <property type="term" value="C:periplasmic space"/>
    <property type="evidence" value="ECO:0007669"/>
    <property type="project" value="UniProtKB-SubCell"/>
</dbReference>
<dbReference type="PANTHER" id="PTHR35272:SF3">
    <property type="entry name" value="THIOL:DISULFIDE INTERCHANGE PROTEIN DSBC"/>
    <property type="match status" value="1"/>
</dbReference>
<evidence type="ECO:0000259" key="9">
    <source>
        <dbReference type="Pfam" id="PF13098"/>
    </source>
</evidence>
<reference evidence="10 11" key="1">
    <citation type="submission" date="2018-06" db="EMBL/GenBank/DDBJ databases">
        <title>Genomic Encyclopedia of Archaeal and Bacterial Type Strains, Phase II (KMG-II): from individual species to whole genera.</title>
        <authorList>
            <person name="Goeker M."/>
        </authorList>
    </citation>
    <scope>NUCLEOTIDE SEQUENCE [LARGE SCALE GENOMIC DNA]</scope>
    <source>
        <strain evidence="10 11">CFPB 3232</strain>
    </source>
</reference>
<dbReference type="Gene3D" id="3.10.450.70">
    <property type="entry name" value="Disulphide bond isomerase, DsbC/G, N-terminal"/>
    <property type="match status" value="1"/>
</dbReference>
<dbReference type="InterPro" id="IPR017937">
    <property type="entry name" value="Thioredoxin_CS"/>
</dbReference>
<dbReference type="InterPro" id="IPR012336">
    <property type="entry name" value="Thioredoxin-like_fold"/>
</dbReference>
<protein>
    <recommendedName>
        <fullName evidence="7">Thiol:disulfide interchange protein</fullName>
    </recommendedName>
</protein>
<evidence type="ECO:0000256" key="4">
    <source>
        <dbReference type="ARBA" id="ARBA00022764"/>
    </source>
</evidence>
<dbReference type="PANTHER" id="PTHR35272">
    <property type="entry name" value="THIOL:DISULFIDE INTERCHANGE PROTEIN DSBC-RELATED"/>
    <property type="match status" value="1"/>
</dbReference>
<dbReference type="InterPro" id="IPR033954">
    <property type="entry name" value="DiS-bond_Isoase_DsbC/G"/>
</dbReference>
<evidence type="ECO:0000313" key="11">
    <source>
        <dbReference type="Proteomes" id="UP000248856"/>
    </source>
</evidence>
<evidence type="ECO:0000256" key="5">
    <source>
        <dbReference type="ARBA" id="ARBA00023157"/>
    </source>
</evidence>
<sequence length="282" mass="30512">MMATTESTRASRRLVGATAWGMALSTVLLAFAAPGHAGTPEETRLLAALRKAHPGTQFTEVSRTDVPGLYEVWMNGNVAYVPASNPRFFVFGRLFDTQSMRDITGPRIAQRTADPVGQPATESVSRTPVLIDQLPLADAIKTVRGNGQRKVAVFSDPNCVYCKQLEPELAGIDNVTTYTFLVPFQGEARPIAIWCAADRERAWQQWMLQADAGALQPHAGCEHPVQRNLALARRLGVQGTPTLFWADGSRTDGYVGRAELEARLADAARAAGAKPSPEGKTP</sequence>
<organism evidence="10 11">
    <name type="scientific">Paracidovorax anthurii</name>
    <dbReference type="NCBI Taxonomy" id="78229"/>
    <lineage>
        <taxon>Bacteria</taxon>
        <taxon>Pseudomonadati</taxon>
        <taxon>Pseudomonadota</taxon>
        <taxon>Betaproteobacteria</taxon>
        <taxon>Burkholderiales</taxon>
        <taxon>Comamonadaceae</taxon>
        <taxon>Paracidovorax</taxon>
    </lineage>
</organism>
<dbReference type="InterPro" id="IPR051470">
    <property type="entry name" value="Thiol:disulfide_interchange"/>
</dbReference>
<evidence type="ECO:0000313" key="10">
    <source>
        <dbReference type="EMBL" id="RAR83577.1"/>
    </source>
</evidence>
<dbReference type="SUPFAM" id="SSF54423">
    <property type="entry name" value="DsbC/DsbG N-terminal domain-like"/>
    <property type="match status" value="1"/>
</dbReference>
<dbReference type="Proteomes" id="UP000248856">
    <property type="component" value="Unassembled WGS sequence"/>
</dbReference>
<evidence type="ECO:0000256" key="7">
    <source>
        <dbReference type="RuleBase" id="RU364038"/>
    </source>
</evidence>
<proteinExistence type="inferred from homology"/>
<dbReference type="EMBL" id="QLTA01000014">
    <property type="protein sequence ID" value="RAR83577.1"/>
    <property type="molecule type" value="Genomic_DNA"/>
</dbReference>
<dbReference type="Pfam" id="PF10411">
    <property type="entry name" value="DsbC_N"/>
    <property type="match status" value="1"/>
</dbReference>
<keyword evidence="6 7" id="KW-0676">Redox-active center</keyword>
<keyword evidence="5" id="KW-1015">Disulfide bond</keyword>
<gene>
    <name evidence="10" type="ORF">AX018_101486</name>
</gene>
<feature type="domain" description="Thioredoxin-like fold" evidence="9">
    <location>
        <begin position="144"/>
        <end position="264"/>
    </location>
</feature>
<evidence type="ECO:0000259" key="8">
    <source>
        <dbReference type="Pfam" id="PF10411"/>
    </source>
</evidence>
<name>A0A328ZL72_9BURK</name>
<dbReference type="Pfam" id="PF13098">
    <property type="entry name" value="Thioredoxin_2"/>
    <property type="match status" value="1"/>
</dbReference>
<keyword evidence="11" id="KW-1185">Reference proteome</keyword>
<keyword evidence="4 7" id="KW-0574">Periplasm</keyword>
<dbReference type="InterPro" id="IPR036249">
    <property type="entry name" value="Thioredoxin-like_sf"/>
</dbReference>
<evidence type="ECO:0000256" key="2">
    <source>
        <dbReference type="ARBA" id="ARBA00009813"/>
    </source>
</evidence>
<evidence type="ECO:0000256" key="1">
    <source>
        <dbReference type="ARBA" id="ARBA00004418"/>
    </source>
</evidence>
<comment type="subcellular location">
    <subcellularLocation>
        <location evidence="1 7">Periplasm</location>
    </subcellularLocation>
</comment>
<dbReference type="CDD" id="cd03020">
    <property type="entry name" value="DsbA_DsbC_DsbG"/>
    <property type="match status" value="1"/>
</dbReference>
<dbReference type="AlphaFoldDB" id="A0A328ZL72"/>
<comment type="function">
    <text evidence="7">Required for disulfide bond formation in some periplasmic proteins. Acts by transferring its disulfide bond to other proteins and is reduced in the process.</text>
</comment>
<dbReference type="InterPro" id="IPR009094">
    <property type="entry name" value="DiS-bond_isomerase_DsbC/G_N_sf"/>
</dbReference>
<accession>A0A328ZL72</accession>
<dbReference type="SUPFAM" id="SSF52833">
    <property type="entry name" value="Thioredoxin-like"/>
    <property type="match status" value="1"/>
</dbReference>
<dbReference type="RefSeq" id="WP_111877023.1">
    <property type="nucleotide sequence ID" value="NZ_QLTA01000014.1"/>
</dbReference>
<evidence type="ECO:0000256" key="3">
    <source>
        <dbReference type="ARBA" id="ARBA00022729"/>
    </source>
</evidence>
<comment type="similarity">
    <text evidence="2 7">Belongs to the thioredoxin family. DsbC subfamily.</text>
</comment>
<dbReference type="InterPro" id="IPR018950">
    <property type="entry name" value="DiS-bond_isomerase_DsbC/G_N"/>
</dbReference>
<comment type="caution">
    <text evidence="10">The sequence shown here is derived from an EMBL/GenBank/DDBJ whole genome shotgun (WGS) entry which is preliminary data.</text>
</comment>
<keyword evidence="3 7" id="KW-0732">Signal</keyword>
<dbReference type="PROSITE" id="PS00194">
    <property type="entry name" value="THIOREDOXIN_1"/>
    <property type="match status" value="1"/>
</dbReference>
<dbReference type="OrthoDB" id="12976at2"/>
<dbReference type="Gene3D" id="3.40.30.10">
    <property type="entry name" value="Glutaredoxin"/>
    <property type="match status" value="1"/>
</dbReference>
<feature type="domain" description="Disulphide bond isomerase DsbC/G N-terminal" evidence="8">
    <location>
        <begin position="39"/>
        <end position="104"/>
    </location>
</feature>
<evidence type="ECO:0000256" key="6">
    <source>
        <dbReference type="ARBA" id="ARBA00023284"/>
    </source>
</evidence>